<dbReference type="InterPro" id="IPR029063">
    <property type="entry name" value="SAM-dependent_MTases_sf"/>
</dbReference>
<proteinExistence type="predicted"/>
<sequence length="203" mass="23193">MIVPEVIYIKLIYREQMISQTGFWTFEGQRFDQEHCYDAKLSDAIVSIAKQRKITKSYDFGCGPGNYVRNFRQNGIEAFGYDGNPVTSKLPWCSVQDLTADFQLDPVDFLLCLEVCEHVPKEFEEKLLKTIDRHVNPGGMLILSWAVVGQGGLGHVNCQNNDYVISKFQSMGYTYNLTDSIHLRNNVSNAGWFRNTAMVFIKN</sequence>
<protein>
    <recommendedName>
        <fullName evidence="2">Methyltransferase</fullName>
    </recommendedName>
</protein>
<dbReference type="AlphaFoldDB" id="A0A6C0JKR4"/>
<accession>A0A6C0JKR4</accession>
<dbReference type="EMBL" id="MN740412">
    <property type="protein sequence ID" value="QHU05356.1"/>
    <property type="molecule type" value="Genomic_DNA"/>
</dbReference>
<evidence type="ECO:0000313" key="1">
    <source>
        <dbReference type="EMBL" id="QHU05356.1"/>
    </source>
</evidence>
<evidence type="ECO:0008006" key="2">
    <source>
        <dbReference type="Google" id="ProtNLM"/>
    </source>
</evidence>
<dbReference type="Gene3D" id="3.40.50.150">
    <property type="entry name" value="Vaccinia Virus protein VP39"/>
    <property type="match status" value="1"/>
</dbReference>
<reference evidence="1" key="1">
    <citation type="journal article" date="2020" name="Nature">
        <title>Giant virus diversity and host interactions through global metagenomics.</title>
        <authorList>
            <person name="Schulz F."/>
            <person name="Roux S."/>
            <person name="Paez-Espino D."/>
            <person name="Jungbluth S."/>
            <person name="Walsh D.A."/>
            <person name="Denef V.J."/>
            <person name="McMahon K.D."/>
            <person name="Konstantinidis K.T."/>
            <person name="Eloe-Fadrosh E.A."/>
            <person name="Kyrpides N.C."/>
            <person name="Woyke T."/>
        </authorList>
    </citation>
    <scope>NUCLEOTIDE SEQUENCE</scope>
    <source>
        <strain evidence="1">GVMAG-M-3300027734-16</strain>
    </source>
</reference>
<organism evidence="1">
    <name type="scientific">viral metagenome</name>
    <dbReference type="NCBI Taxonomy" id="1070528"/>
    <lineage>
        <taxon>unclassified sequences</taxon>
        <taxon>metagenomes</taxon>
        <taxon>organismal metagenomes</taxon>
    </lineage>
</organism>
<name>A0A6C0JKR4_9ZZZZ</name>
<dbReference type="SUPFAM" id="SSF53335">
    <property type="entry name" value="S-adenosyl-L-methionine-dependent methyltransferases"/>
    <property type="match status" value="1"/>
</dbReference>
<dbReference type="Pfam" id="PF13489">
    <property type="entry name" value="Methyltransf_23"/>
    <property type="match status" value="1"/>
</dbReference>